<proteinExistence type="predicted"/>
<evidence type="ECO:0000259" key="9">
    <source>
        <dbReference type="PROSITE" id="PS50871"/>
    </source>
</evidence>
<sequence length="255" mass="27355">MLSSLDTTSPQENCLAVLTREMQRCLLHLAAPCNNNFPVRLLTPLTFFFPIGEKGSKGEMGDEGIQGAEGKQGEKGEQGSKGDKGDLGPAGVTGPSGPKGVAGARGAKGARGDAAKLLRSAFSAGLSKPFPPPNVPIRFDKILYNDQDDYNPATGKFNCSVPGAYVFAYQLTVRGRPARVSLVARSRKVAKTRETLYGQEIDQASFLTILKLSAGDQVWLEVAKDWNGVYVSAEDDSIFTGFLLYPDACDHHQIT</sequence>
<feature type="domain" description="C1q" evidence="9">
    <location>
        <begin position="115"/>
        <end position="250"/>
    </location>
</feature>
<evidence type="ECO:0000256" key="2">
    <source>
        <dbReference type="ARBA" id="ARBA00022525"/>
    </source>
</evidence>
<keyword evidence="4" id="KW-0732">Signal</keyword>
<keyword evidence="2" id="KW-0964">Secreted</keyword>
<evidence type="ECO:0000256" key="8">
    <source>
        <dbReference type="SAM" id="MobiDB-lite"/>
    </source>
</evidence>
<reference evidence="10" key="2">
    <citation type="submission" date="2025-09" db="UniProtKB">
        <authorList>
            <consortium name="Ensembl"/>
        </authorList>
    </citation>
    <scope>IDENTIFICATION</scope>
</reference>
<evidence type="ECO:0000256" key="5">
    <source>
        <dbReference type="ARBA" id="ARBA00023119"/>
    </source>
</evidence>
<dbReference type="PANTHER" id="PTHR15427:SF51">
    <property type="entry name" value="OTOLIN 1"/>
    <property type="match status" value="1"/>
</dbReference>
<feature type="compositionally biased region" description="Low complexity" evidence="8">
    <location>
        <begin position="98"/>
        <end position="107"/>
    </location>
</feature>
<dbReference type="InterPro" id="IPR050392">
    <property type="entry name" value="Collagen/C1q_domain"/>
</dbReference>
<organism evidence="10 11">
    <name type="scientific">Phasianus colchicus</name>
    <name type="common">Common pheasant</name>
    <dbReference type="NCBI Taxonomy" id="9054"/>
    <lineage>
        <taxon>Eukaryota</taxon>
        <taxon>Metazoa</taxon>
        <taxon>Chordata</taxon>
        <taxon>Craniata</taxon>
        <taxon>Vertebrata</taxon>
        <taxon>Euteleostomi</taxon>
        <taxon>Archelosauria</taxon>
        <taxon>Archosauria</taxon>
        <taxon>Dinosauria</taxon>
        <taxon>Saurischia</taxon>
        <taxon>Theropoda</taxon>
        <taxon>Coelurosauria</taxon>
        <taxon>Aves</taxon>
        <taxon>Neognathae</taxon>
        <taxon>Galloanserae</taxon>
        <taxon>Galliformes</taxon>
        <taxon>Phasianidae</taxon>
        <taxon>Phasianinae</taxon>
        <taxon>Phasianus</taxon>
    </lineage>
</organism>
<dbReference type="Pfam" id="PF00386">
    <property type="entry name" value="C1q"/>
    <property type="match status" value="1"/>
</dbReference>
<evidence type="ECO:0000256" key="4">
    <source>
        <dbReference type="ARBA" id="ARBA00022729"/>
    </source>
</evidence>
<evidence type="ECO:0000256" key="1">
    <source>
        <dbReference type="ARBA" id="ARBA00004498"/>
    </source>
</evidence>
<dbReference type="PANTHER" id="PTHR15427">
    <property type="entry name" value="EMILIN ELASTIN MICROFIBRIL INTERFACE-LOCATED PROTEIN ELASTIN MICROFIBRIL INTERFACER"/>
    <property type="match status" value="1"/>
</dbReference>
<keyword evidence="3" id="KW-0272">Extracellular matrix</keyword>
<dbReference type="SMART" id="SM00110">
    <property type="entry name" value="C1Q"/>
    <property type="match status" value="1"/>
</dbReference>
<dbReference type="PRINTS" id="PR00007">
    <property type="entry name" value="COMPLEMNTC1Q"/>
</dbReference>
<dbReference type="Pfam" id="PF01391">
    <property type="entry name" value="Collagen"/>
    <property type="match status" value="1"/>
</dbReference>
<dbReference type="GO" id="GO:0005576">
    <property type="term" value="C:extracellular region"/>
    <property type="evidence" value="ECO:0007669"/>
    <property type="project" value="UniProtKB-SubCell"/>
</dbReference>
<feature type="region of interest" description="Disordered" evidence="8">
    <location>
        <begin position="58"/>
        <end position="107"/>
    </location>
</feature>
<evidence type="ECO:0000256" key="7">
    <source>
        <dbReference type="ARBA" id="ARBA00023278"/>
    </source>
</evidence>
<dbReference type="InterPro" id="IPR008160">
    <property type="entry name" value="Collagen"/>
</dbReference>
<dbReference type="AlphaFoldDB" id="A0A669PY52"/>
<dbReference type="GO" id="GO:0005581">
    <property type="term" value="C:collagen trimer"/>
    <property type="evidence" value="ECO:0007669"/>
    <property type="project" value="UniProtKB-KW"/>
</dbReference>
<comment type="subcellular location">
    <subcellularLocation>
        <location evidence="1">Secreted</location>
        <location evidence="1">Extracellular space</location>
        <location evidence="1">Extracellular matrix</location>
    </subcellularLocation>
</comment>
<dbReference type="Ensembl" id="ENSPCLT00000018011.1">
    <property type="protein sequence ID" value="ENSPCLP00000013552.1"/>
    <property type="gene ID" value="ENSPCLG00000011125.1"/>
</dbReference>
<feature type="compositionally biased region" description="Basic and acidic residues" evidence="8">
    <location>
        <begin position="71"/>
        <end position="86"/>
    </location>
</feature>
<protein>
    <submittedName>
        <fullName evidence="10">Otolin 1</fullName>
    </submittedName>
</protein>
<evidence type="ECO:0000313" key="11">
    <source>
        <dbReference type="Proteomes" id="UP000472261"/>
    </source>
</evidence>
<keyword evidence="6" id="KW-0325">Glycoprotein</keyword>
<dbReference type="InterPro" id="IPR008983">
    <property type="entry name" value="Tumour_necrosis_fac-like_dom"/>
</dbReference>
<accession>A0A669PY52</accession>
<dbReference type="OMA" id="VRRAPEC"/>
<evidence type="ECO:0000256" key="3">
    <source>
        <dbReference type="ARBA" id="ARBA00022530"/>
    </source>
</evidence>
<name>A0A669PY52_PHACC</name>
<dbReference type="SUPFAM" id="SSF49842">
    <property type="entry name" value="TNF-like"/>
    <property type="match status" value="1"/>
</dbReference>
<keyword evidence="5" id="KW-0176">Collagen</keyword>
<reference evidence="10" key="1">
    <citation type="submission" date="2025-08" db="UniProtKB">
        <authorList>
            <consortium name="Ensembl"/>
        </authorList>
    </citation>
    <scope>IDENTIFICATION</scope>
</reference>
<evidence type="ECO:0000313" key="10">
    <source>
        <dbReference type="Ensembl" id="ENSPCLP00000013552.1"/>
    </source>
</evidence>
<evidence type="ECO:0000256" key="6">
    <source>
        <dbReference type="ARBA" id="ARBA00023180"/>
    </source>
</evidence>
<dbReference type="Gene3D" id="2.60.120.40">
    <property type="match status" value="1"/>
</dbReference>
<dbReference type="PROSITE" id="PS50871">
    <property type="entry name" value="C1Q"/>
    <property type="match status" value="1"/>
</dbReference>
<dbReference type="Proteomes" id="UP000472261">
    <property type="component" value="Unplaced"/>
</dbReference>
<keyword evidence="7" id="KW-0379">Hydroxylation</keyword>
<keyword evidence="11" id="KW-1185">Reference proteome</keyword>
<dbReference type="FunFam" id="2.60.120.40:FF:000001">
    <property type="entry name" value="Complement C1q B chain"/>
    <property type="match status" value="1"/>
</dbReference>
<dbReference type="InterPro" id="IPR001073">
    <property type="entry name" value="C1q_dom"/>
</dbReference>